<keyword evidence="1" id="KW-0175">Coiled coil</keyword>
<dbReference type="OrthoDB" id="2941558at2"/>
<keyword evidence="3" id="KW-1185">Reference proteome</keyword>
<reference evidence="2" key="1">
    <citation type="journal article" date="2014" name="Genome Announc.">
        <title>Draft Genome Sequences of Three Alkaliphilic Bacillus Strains, Bacillus wakoensis JCM 9140T, Bacillus akibai JCM 9157T, and Bacillus hemicellulosilyticus JCM 9152T.</title>
        <authorList>
            <person name="Yuki M."/>
            <person name="Oshima K."/>
            <person name="Suda W."/>
            <person name="Oshida Y."/>
            <person name="Kitamura K."/>
            <person name="Iida T."/>
            <person name="Hattori M."/>
            <person name="Ohkuma M."/>
        </authorList>
    </citation>
    <scope>NUCLEOTIDE SEQUENCE [LARGE SCALE GENOMIC DNA]</scope>
    <source>
        <strain evidence="2">JCM 9140</strain>
    </source>
</reference>
<dbReference type="Proteomes" id="UP000018890">
    <property type="component" value="Unassembled WGS sequence"/>
</dbReference>
<protein>
    <submittedName>
        <fullName evidence="2">Uncharacterized protein</fullName>
    </submittedName>
</protein>
<evidence type="ECO:0000256" key="1">
    <source>
        <dbReference type="SAM" id="Coils"/>
    </source>
</evidence>
<dbReference type="RefSeq" id="WP_034746299.1">
    <property type="nucleotide sequence ID" value="NZ_BAUT01000026.1"/>
</dbReference>
<comment type="caution">
    <text evidence="2">The sequence shown here is derived from an EMBL/GenBank/DDBJ whole genome shotgun (WGS) entry which is preliminary data.</text>
</comment>
<evidence type="ECO:0000313" key="3">
    <source>
        <dbReference type="Proteomes" id="UP000018890"/>
    </source>
</evidence>
<gene>
    <name evidence="2" type="ORF">JCM9140_2592</name>
</gene>
<name>W4Q594_9BACI</name>
<organism evidence="2 3">
    <name type="scientific">Halalkalibacter wakoensis JCM 9140</name>
    <dbReference type="NCBI Taxonomy" id="1236970"/>
    <lineage>
        <taxon>Bacteria</taxon>
        <taxon>Bacillati</taxon>
        <taxon>Bacillota</taxon>
        <taxon>Bacilli</taxon>
        <taxon>Bacillales</taxon>
        <taxon>Bacillaceae</taxon>
        <taxon>Halalkalibacter</taxon>
    </lineage>
</organism>
<dbReference type="Gene3D" id="1.20.5.300">
    <property type="match status" value="1"/>
</dbReference>
<proteinExistence type="predicted"/>
<dbReference type="STRING" id="1236970.JCM9140_2592"/>
<accession>W4Q594</accession>
<feature type="coiled-coil region" evidence="1">
    <location>
        <begin position="6"/>
        <end position="47"/>
    </location>
</feature>
<sequence length="100" mass="12151">MEQEILTLLQQMNEKMDKRFEQIEARLDKIELRLNQHERLLETLIKMTAQNIEDITSLRTETNDRFDKLELSYFKMNGDINLLFQETQTNKREIAYLKQE</sequence>
<dbReference type="AlphaFoldDB" id="W4Q594"/>
<evidence type="ECO:0000313" key="2">
    <source>
        <dbReference type="EMBL" id="GAE26514.1"/>
    </source>
</evidence>
<dbReference type="EMBL" id="BAUT01000026">
    <property type="protein sequence ID" value="GAE26514.1"/>
    <property type="molecule type" value="Genomic_DNA"/>
</dbReference>